<evidence type="ECO:0000313" key="3">
    <source>
        <dbReference type="EMBL" id="QEH35287.1"/>
    </source>
</evidence>
<dbReference type="AlphaFoldDB" id="A0A5B9W4V1"/>
<dbReference type="EMBL" id="CP042997">
    <property type="protein sequence ID" value="QEH35287.1"/>
    <property type="molecule type" value="Genomic_DNA"/>
</dbReference>
<keyword evidence="1" id="KW-0802">TPR repeat</keyword>
<gene>
    <name evidence="3" type="ORF">OJF2_38350</name>
</gene>
<feature type="region of interest" description="Disordered" evidence="2">
    <location>
        <begin position="344"/>
        <end position="367"/>
    </location>
</feature>
<dbReference type="OrthoDB" id="285294at2"/>
<sequence>MSRQPSPPPPLPARGSPGPARGRLAASLALLAGLLAFTAWVATRSQALEAARGAYVRGDLVDALRLALDHLDRRPWSREAARLAALSLSRLDFAEAAEPYYRRIGELDLEDRQTRAYGLVRGNRRADAIEAYEQILERWPNNVTALRRLAAVQISVNNTPQLLALADRLVKVPGGEAMGQTLRGAVAHMEGDREIAVAAFDRVLAIDPDLKQMPLPHGAFWRYFAEDLLKSGRPEDAQRHLKRALAEESDAVLMTILGRAYFQEGRLDEAESCFKQAAEWDPTDVTSLYELGKVEITRKRFDAAREHLEVARRRAPGRMDVLHELAAAHRLLGHRDESERLEGEIRELRDRSTSARKGKEPWPRYAL</sequence>
<dbReference type="Pfam" id="PF13432">
    <property type="entry name" value="TPR_16"/>
    <property type="match status" value="1"/>
</dbReference>
<proteinExistence type="predicted"/>
<dbReference type="SUPFAM" id="SSF48452">
    <property type="entry name" value="TPR-like"/>
    <property type="match status" value="1"/>
</dbReference>
<dbReference type="SMART" id="SM00028">
    <property type="entry name" value="TPR"/>
    <property type="match status" value="4"/>
</dbReference>
<dbReference type="PANTHER" id="PTHR12558:SF13">
    <property type="entry name" value="CELL DIVISION CYCLE PROTEIN 27 HOMOLOG"/>
    <property type="match status" value="1"/>
</dbReference>
<dbReference type="Pfam" id="PF14559">
    <property type="entry name" value="TPR_19"/>
    <property type="match status" value="1"/>
</dbReference>
<dbReference type="InterPro" id="IPR011990">
    <property type="entry name" value="TPR-like_helical_dom_sf"/>
</dbReference>
<dbReference type="RefSeq" id="WP_148595109.1">
    <property type="nucleotide sequence ID" value="NZ_CP042997.1"/>
</dbReference>
<dbReference type="InterPro" id="IPR019734">
    <property type="entry name" value="TPR_rpt"/>
</dbReference>
<dbReference type="PROSITE" id="PS50005">
    <property type="entry name" value="TPR"/>
    <property type="match status" value="2"/>
</dbReference>
<feature type="repeat" description="TPR" evidence="1">
    <location>
        <begin position="251"/>
        <end position="284"/>
    </location>
</feature>
<dbReference type="KEGG" id="agv:OJF2_38350"/>
<dbReference type="Proteomes" id="UP000324233">
    <property type="component" value="Chromosome"/>
</dbReference>
<evidence type="ECO:0000256" key="1">
    <source>
        <dbReference type="PROSITE-ProRule" id="PRU00339"/>
    </source>
</evidence>
<protein>
    <submittedName>
        <fullName evidence="3">Cellulose synthase subunit BcsC</fullName>
    </submittedName>
</protein>
<evidence type="ECO:0000256" key="2">
    <source>
        <dbReference type="SAM" id="MobiDB-lite"/>
    </source>
</evidence>
<organism evidence="3 4">
    <name type="scientific">Aquisphaera giovannonii</name>
    <dbReference type="NCBI Taxonomy" id="406548"/>
    <lineage>
        <taxon>Bacteria</taxon>
        <taxon>Pseudomonadati</taxon>
        <taxon>Planctomycetota</taxon>
        <taxon>Planctomycetia</taxon>
        <taxon>Isosphaerales</taxon>
        <taxon>Isosphaeraceae</taxon>
        <taxon>Aquisphaera</taxon>
    </lineage>
</organism>
<accession>A0A5B9W4V1</accession>
<evidence type="ECO:0000313" key="4">
    <source>
        <dbReference type="Proteomes" id="UP000324233"/>
    </source>
</evidence>
<dbReference type="PANTHER" id="PTHR12558">
    <property type="entry name" value="CELL DIVISION CYCLE 16,23,27"/>
    <property type="match status" value="1"/>
</dbReference>
<name>A0A5B9W4V1_9BACT</name>
<feature type="repeat" description="TPR" evidence="1">
    <location>
        <begin position="177"/>
        <end position="210"/>
    </location>
</feature>
<dbReference type="Gene3D" id="1.25.40.10">
    <property type="entry name" value="Tetratricopeptide repeat domain"/>
    <property type="match status" value="1"/>
</dbReference>
<keyword evidence="4" id="KW-1185">Reference proteome</keyword>
<reference evidence="3 4" key="1">
    <citation type="submission" date="2019-08" db="EMBL/GenBank/DDBJ databases">
        <title>Deep-cultivation of Planctomycetes and their phenomic and genomic characterization uncovers novel biology.</title>
        <authorList>
            <person name="Wiegand S."/>
            <person name="Jogler M."/>
            <person name="Boedeker C."/>
            <person name="Pinto D."/>
            <person name="Vollmers J."/>
            <person name="Rivas-Marin E."/>
            <person name="Kohn T."/>
            <person name="Peeters S.H."/>
            <person name="Heuer A."/>
            <person name="Rast P."/>
            <person name="Oberbeckmann S."/>
            <person name="Bunk B."/>
            <person name="Jeske O."/>
            <person name="Meyerdierks A."/>
            <person name="Storesund J.E."/>
            <person name="Kallscheuer N."/>
            <person name="Luecker S."/>
            <person name="Lage O.M."/>
            <person name="Pohl T."/>
            <person name="Merkel B.J."/>
            <person name="Hornburger P."/>
            <person name="Mueller R.-W."/>
            <person name="Bruemmer F."/>
            <person name="Labrenz M."/>
            <person name="Spormann A.M."/>
            <person name="Op den Camp H."/>
            <person name="Overmann J."/>
            <person name="Amann R."/>
            <person name="Jetten M.S.M."/>
            <person name="Mascher T."/>
            <person name="Medema M.H."/>
            <person name="Devos D.P."/>
            <person name="Kaster A.-K."/>
            <person name="Ovreas L."/>
            <person name="Rohde M."/>
            <person name="Galperin M.Y."/>
            <person name="Jogler C."/>
        </authorList>
    </citation>
    <scope>NUCLEOTIDE SEQUENCE [LARGE SCALE GENOMIC DNA]</scope>
    <source>
        <strain evidence="3 4">OJF2</strain>
    </source>
</reference>